<feature type="site" description="Interaction with DNA" evidence="10">
    <location>
        <position position="144"/>
    </location>
</feature>
<organism evidence="14 15">
    <name type="scientific">Granulicella arctica</name>
    <dbReference type="NCBI Taxonomy" id="940613"/>
    <lineage>
        <taxon>Bacteria</taxon>
        <taxon>Pseudomonadati</taxon>
        <taxon>Acidobacteriota</taxon>
        <taxon>Terriglobia</taxon>
        <taxon>Terriglobales</taxon>
        <taxon>Acidobacteriaceae</taxon>
        <taxon>Granulicella</taxon>
    </lineage>
</organism>
<dbReference type="Pfam" id="PF01396">
    <property type="entry name" value="Zn_ribbon_Top1"/>
    <property type="match status" value="5"/>
</dbReference>
<keyword evidence="4" id="KW-0863">Zinc-finger</keyword>
<feature type="region of interest" description="Disordered" evidence="11">
    <location>
        <begin position="456"/>
        <end position="493"/>
    </location>
</feature>
<dbReference type="SUPFAM" id="SSF57783">
    <property type="entry name" value="Zinc beta-ribbon"/>
    <property type="match status" value="2"/>
</dbReference>
<dbReference type="PANTHER" id="PTHR42785">
    <property type="entry name" value="DNA TOPOISOMERASE, TYPE IA, CORE"/>
    <property type="match status" value="1"/>
</dbReference>
<keyword evidence="3" id="KW-0479">Metal-binding</keyword>
<dbReference type="SMART" id="SM00493">
    <property type="entry name" value="TOPRIM"/>
    <property type="match status" value="1"/>
</dbReference>
<feature type="site" description="Interaction with DNA" evidence="10">
    <location>
        <position position="147"/>
    </location>
</feature>
<comment type="subunit">
    <text evidence="10">Monomer.</text>
</comment>
<dbReference type="Gene3D" id="3.30.65.10">
    <property type="entry name" value="Bacterial Topoisomerase I, domain 1"/>
    <property type="match status" value="4"/>
</dbReference>
<dbReference type="InterPro" id="IPR028612">
    <property type="entry name" value="Topoisom_1_IA"/>
</dbReference>
<evidence type="ECO:0000313" key="15">
    <source>
        <dbReference type="Proteomes" id="UP000589520"/>
    </source>
</evidence>
<feature type="site" description="Interaction with DNA" evidence="10">
    <location>
        <position position="33"/>
    </location>
</feature>
<reference evidence="14 15" key="1">
    <citation type="submission" date="2020-07" db="EMBL/GenBank/DDBJ databases">
        <title>Genomic Encyclopedia of Type Strains, Phase IV (KMG-V): Genome sequencing to study the core and pangenomes of soil and plant-associated prokaryotes.</title>
        <authorList>
            <person name="Whitman W."/>
        </authorList>
    </citation>
    <scope>NUCLEOTIDE SEQUENCE [LARGE SCALE GENOMIC DNA]</scope>
    <source>
        <strain evidence="14 15">X4EP2</strain>
    </source>
</reference>
<evidence type="ECO:0000256" key="1">
    <source>
        <dbReference type="ARBA" id="ARBA00000213"/>
    </source>
</evidence>
<dbReference type="InterPro" id="IPR023406">
    <property type="entry name" value="Topo_IA_AS"/>
</dbReference>
<evidence type="ECO:0000256" key="7">
    <source>
        <dbReference type="ARBA" id="ARBA00023029"/>
    </source>
</evidence>
<dbReference type="PROSITE" id="PS00396">
    <property type="entry name" value="TOPO_IA_1"/>
    <property type="match status" value="1"/>
</dbReference>
<dbReference type="GO" id="GO:0005694">
    <property type="term" value="C:chromosome"/>
    <property type="evidence" value="ECO:0007669"/>
    <property type="project" value="InterPro"/>
</dbReference>
<keyword evidence="15" id="KW-1185">Reference proteome</keyword>
<comment type="similarity">
    <text evidence="2 10">Belongs to the type IA topoisomerase family.</text>
</comment>
<dbReference type="SUPFAM" id="SSF56712">
    <property type="entry name" value="Prokaryotic type I DNA topoisomerase"/>
    <property type="match status" value="1"/>
</dbReference>
<comment type="function">
    <text evidence="10">Releases the supercoiling and torsional tension of DNA, which is introduced during the DNA replication and transcription, by transiently cleaving and rejoining one strand of the DNA duplex. Introduces a single-strand break via transesterification at a target site in duplex DNA. The scissile phosphodiester is attacked by the catalytic tyrosine of the enzyme, resulting in the formation of a DNA-(5'-phosphotyrosyl)-enzyme intermediate and the expulsion of a 3'-OH DNA strand. The free DNA strand then undergoes passage around the unbroken strand, thus removing DNA supercoils. Finally, in the religation step, the DNA 3'-OH attacks the covalent intermediate to expel the active-site tyrosine and restore the DNA phosphodiester backbone.</text>
</comment>
<dbReference type="EC" id="5.6.2.1" evidence="10"/>
<dbReference type="InterPro" id="IPR003602">
    <property type="entry name" value="Topo_IA_DNA-bd_dom"/>
</dbReference>
<dbReference type="InterPro" id="IPR006171">
    <property type="entry name" value="TOPRIM_dom"/>
</dbReference>
<dbReference type="PRINTS" id="PR00417">
    <property type="entry name" value="PRTPISMRASEI"/>
</dbReference>
<feature type="site" description="Interaction with DNA" evidence="10">
    <location>
        <position position="152"/>
    </location>
</feature>
<keyword evidence="8 10" id="KW-0238">DNA-binding</keyword>
<dbReference type="PROSITE" id="PS50880">
    <property type="entry name" value="TOPRIM"/>
    <property type="match status" value="1"/>
</dbReference>
<dbReference type="NCBIfam" id="TIGR01051">
    <property type="entry name" value="topA_bact"/>
    <property type="match status" value="1"/>
</dbReference>
<proteinExistence type="inferred from homology"/>
<feature type="site" description="Interaction with DNA" evidence="10">
    <location>
        <position position="159"/>
    </location>
</feature>
<dbReference type="InterPro" id="IPR013825">
    <property type="entry name" value="Topo_IA_cen_sub2"/>
</dbReference>
<dbReference type="CDD" id="cd00186">
    <property type="entry name" value="TOP1Ac"/>
    <property type="match status" value="1"/>
</dbReference>
<keyword evidence="5" id="KW-0862">Zinc</keyword>
<dbReference type="GO" id="GO:0003917">
    <property type="term" value="F:DNA topoisomerase type I (single strand cut, ATP-independent) activity"/>
    <property type="evidence" value="ECO:0007669"/>
    <property type="project" value="UniProtKB-UniRule"/>
</dbReference>
<evidence type="ECO:0000256" key="9">
    <source>
        <dbReference type="ARBA" id="ARBA00023235"/>
    </source>
</evidence>
<evidence type="ECO:0000256" key="6">
    <source>
        <dbReference type="ARBA" id="ARBA00022842"/>
    </source>
</evidence>
<dbReference type="InterPro" id="IPR013826">
    <property type="entry name" value="Topo_IA_cen_sub3"/>
</dbReference>
<dbReference type="GO" id="GO:0006265">
    <property type="term" value="P:DNA topological change"/>
    <property type="evidence" value="ECO:0007669"/>
    <property type="project" value="UniProtKB-UniRule"/>
</dbReference>
<dbReference type="Pfam" id="PF01131">
    <property type="entry name" value="Topoisom_bac"/>
    <property type="match status" value="1"/>
</dbReference>
<evidence type="ECO:0000256" key="8">
    <source>
        <dbReference type="ARBA" id="ARBA00023125"/>
    </source>
</evidence>
<keyword evidence="7 10" id="KW-0799">Topoisomerase</keyword>
<dbReference type="PROSITE" id="PS52039">
    <property type="entry name" value="TOPO_IA_2"/>
    <property type="match status" value="1"/>
</dbReference>
<dbReference type="GO" id="GO:0008270">
    <property type="term" value="F:zinc ion binding"/>
    <property type="evidence" value="ECO:0007669"/>
    <property type="project" value="UniProtKB-KW"/>
</dbReference>
<dbReference type="InterPro" id="IPR034149">
    <property type="entry name" value="TOPRIM_TopoI"/>
</dbReference>
<feature type="domain" description="Topo IA-type catalytic" evidence="13">
    <location>
        <begin position="133"/>
        <end position="617"/>
    </location>
</feature>
<feature type="region of interest" description="Interaction with DNA" evidence="10">
    <location>
        <begin position="167"/>
        <end position="172"/>
    </location>
</feature>
<keyword evidence="9 10" id="KW-0413">Isomerase</keyword>
<dbReference type="InterPro" id="IPR013824">
    <property type="entry name" value="Topo_IA_cen_sub1"/>
</dbReference>
<dbReference type="Proteomes" id="UP000589520">
    <property type="component" value="Unassembled WGS sequence"/>
</dbReference>
<evidence type="ECO:0000259" key="12">
    <source>
        <dbReference type="PROSITE" id="PS50880"/>
    </source>
</evidence>
<feature type="domain" description="Toprim" evidence="12">
    <location>
        <begin position="3"/>
        <end position="117"/>
    </location>
</feature>
<feature type="site" description="Interaction with DNA" evidence="10">
    <location>
        <position position="323"/>
    </location>
</feature>
<evidence type="ECO:0000313" key="14">
    <source>
        <dbReference type="EMBL" id="NYF81234.1"/>
    </source>
</evidence>
<dbReference type="Gene3D" id="1.10.460.10">
    <property type="entry name" value="Topoisomerase I, domain 2"/>
    <property type="match status" value="1"/>
</dbReference>
<gene>
    <name evidence="10" type="primary">topA</name>
    <name evidence="14" type="ORF">HDF17_003554</name>
</gene>
<dbReference type="SMART" id="SM00437">
    <property type="entry name" value="TOP1Ac"/>
    <property type="match status" value="1"/>
</dbReference>
<dbReference type="AlphaFoldDB" id="A0A7Y9TI56"/>
<sequence length="969" mass="108060">MAKSLVIVESPAKAKTINKYLGSEYIVEASIGHIMDLPKNDIGVELLKRTFEPTLIVSPGKEKIVDRLKKLAAKADMVYLAPDPDREGEAIAAHLSMQLLPMMKDKSKIRRVTFNEITQKAVKAAFLNARDVDENLVDAQQTRRVLDRLVGYQISPLLWDKVRRGLSAGRVQTVALRLIVERELEINNFKPVEYWTIDADLNPGKGAQEFTARMVGIEGTPIRVANGVDKEGKELFLANALPDKEAVDEVVGQLEKATWTVRGVEKKERRRNPQAPYTTSKLQQDAAGRLGFNVRRTMGVAQRLYEGVEIGSEGTVGLITYMRTDSTRVSPDAILEAREYIGKLGAAYLPKTANEYAGKKKEVQAQDAHEAIRPTNVRFTPESIRRYLSDEQFRLYRLIWQRFVSSQMTPAVFDQTTVDVAAKAKHTYDFRVSGSVLKFEGFLKFEEEDKRARAAAKDKASKEEQAVVDKLAGQAAQQEGDGEKEDAEKRLPELSQGQVLGLTKLDPQQKATEPPPRYNEASLVKVLEERGIGRPSTYASIINTIQDRDYVKKIGAKFVPTEIGTVVTGLLVKNFPYIFDPLYTAKLEGELDAVEDGEERWTDLLNGFYDHFEKELLVAGDNMEDIKRMEHATNEICEKCGSPLILKWGKFGSFYSCSNFTRTKPVTIALGPWKKDPKAVIKKVTTAFGFPMTIKAMVEDVTNFEEEVADVKAMTHAVNEATKFGKKIIAEPFSCDFTKENFAAKPDLSAPGADEAPEEEFCDNCGRQMVLKNGPWGPFMSCPGYSEDPPCKTIRKLTQKVQQKPPVQLEEACPKCGKPLLQRDGQYGEFIACSGYPKCKYVKQELLEVKCPKDGGDIAVRKTKRGDTFYGCVNYPKCDFASNLKLVNQHCPKCDSAYVLEVTNAKGTFLVCPNNHDSLPKRRPKKGAPVEEPTHAPCSYEKEIAGPAPVIEVSRPDPEKTRAVVESVA</sequence>
<feature type="site" description="Interaction with DNA" evidence="10">
    <location>
        <position position="143"/>
    </location>
</feature>
<dbReference type="Gene3D" id="1.10.290.10">
    <property type="entry name" value="Topoisomerase I, domain 4"/>
    <property type="match status" value="1"/>
</dbReference>
<evidence type="ECO:0000256" key="2">
    <source>
        <dbReference type="ARBA" id="ARBA00009446"/>
    </source>
</evidence>
<dbReference type="Pfam" id="PF01751">
    <property type="entry name" value="Toprim"/>
    <property type="match status" value="1"/>
</dbReference>
<dbReference type="InterPro" id="IPR013498">
    <property type="entry name" value="Topo_IA_Znf"/>
</dbReference>
<evidence type="ECO:0000259" key="13">
    <source>
        <dbReference type="PROSITE" id="PS52039"/>
    </source>
</evidence>
<dbReference type="SMART" id="SM00436">
    <property type="entry name" value="TOP1Bc"/>
    <property type="match status" value="1"/>
</dbReference>
<evidence type="ECO:0000256" key="3">
    <source>
        <dbReference type="ARBA" id="ARBA00022723"/>
    </source>
</evidence>
<accession>A0A7Y9TI56</accession>
<dbReference type="GO" id="GO:0003677">
    <property type="term" value="F:DNA binding"/>
    <property type="evidence" value="ECO:0007669"/>
    <property type="project" value="UniProtKB-KW"/>
</dbReference>
<dbReference type="InterPro" id="IPR000380">
    <property type="entry name" value="Topo_IA"/>
</dbReference>
<comment type="catalytic activity">
    <reaction evidence="1 10">
        <text>ATP-independent breakage of single-stranded DNA, followed by passage and rejoining.</text>
        <dbReference type="EC" id="5.6.2.1"/>
    </reaction>
</comment>
<dbReference type="Gene3D" id="2.70.20.10">
    <property type="entry name" value="Topoisomerase I, domain 3"/>
    <property type="match status" value="1"/>
</dbReference>
<feature type="active site" description="O-(5'-phospho-DNA)-tyrosine intermediate" evidence="10">
    <location>
        <position position="321"/>
    </location>
</feature>
<evidence type="ECO:0000256" key="4">
    <source>
        <dbReference type="ARBA" id="ARBA00022771"/>
    </source>
</evidence>
<dbReference type="InterPro" id="IPR003601">
    <property type="entry name" value="Topo_IA_2"/>
</dbReference>
<dbReference type="CDD" id="cd03363">
    <property type="entry name" value="TOPRIM_TopoIA_TopoI"/>
    <property type="match status" value="1"/>
</dbReference>
<evidence type="ECO:0000256" key="5">
    <source>
        <dbReference type="ARBA" id="ARBA00022833"/>
    </source>
</evidence>
<evidence type="ECO:0000256" key="11">
    <source>
        <dbReference type="SAM" id="MobiDB-lite"/>
    </source>
</evidence>
<evidence type="ECO:0000256" key="10">
    <source>
        <dbReference type="HAMAP-Rule" id="MF_00952"/>
    </source>
</evidence>
<dbReference type="HAMAP" id="MF_00952">
    <property type="entry name" value="Topoisom_1_prok"/>
    <property type="match status" value="1"/>
</dbReference>
<protein>
    <recommendedName>
        <fullName evidence="10">DNA topoisomerase 1</fullName>
        <ecNumber evidence="10">5.6.2.1</ecNumber>
    </recommendedName>
    <alternativeName>
        <fullName evidence="10">DNA topoisomerase I</fullName>
    </alternativeName>
</protein>
<dbReference type="Gene3D" id="3.40.50.140">
    <property type="match status" value="1"/>
</dbReference>
<comment type="caution">
    <text evidence="14">The sequence shown here is derived from an EMBL/GenBank/DDBJ whole genome shotgun (WGS) entry which is preliminary data.</text>
</comment>
<feature type="compositionally biased region" description="Basic and acidic residues" evidence="11">
    <location>
        <begin position="456"/>
        <end position="467"/>
    </location>
</feature>
<dbReference type="InterPro" id="IPR005733">
    <property type="entry name" value="TopoI_bac-type"/>
</dbReference>
<feature type="site" description="Interaction with DNA" evidence="10">
    <location>
        <position position="548"/>
    </location>
</feature>
<dbReference type="EMBL" id="JACCCW010000002">
    <property type="protein sequence ID" value="NYF81234.1"/>
    <property type="molecule type" value="Genomic_DNA"/>
</dbReference>
<dbReference type="InterPro" id="IPR023405">
    <property type="entry name" value="Topo_IA_core_domain"/>
</dbReference>
<dbReference type="PANTHER" id="PTHR42785:SF1">
    <property type="entry name" value="DNA TOPOISOMERASE"/>
    <property type="match status" value="1"/>
</dbReference>
<name>A0A7Y9TI56_9BACT</name>
<dbReference type="RefSeq" id="WP_179493071.1">
    <property type="nucleotide sequence ID" value="NZ_JACCCW010000002.1"/>
</dbReference>
<dbReference type="InterPro" id="IPR013497">
    <property type="entry name" value="Topo_IA_cen"/>
</dbReference>
<keyword evidence="6" id="KW-0460">Magnesium</keyword>